<reference evidence="1" key="1">
    <citation type="submission" date="2020-09" db="EMBL/GenBank/DDBJ databases">
        <title>New species isolated from human feces.</title>
        <authorList>
            <person name="Kitahara M."/>
            <person name="Shigeno Y."/>
            <person name="Shime M."/>
            <person name="Matsumoto Y."/>
            <person name="Nakamura S."/>
            <person name="Motooka D."/>
            <person name="Fukuoka S."/>
            <person name="Nishikawa H."/>
            <person name="Benno Y."/>
        </authorList>
    </citation>
    <scope>NUCLEOTIDE SEQUENCE</scope>
    <source>
        <strain evidence="1">MM50</strain>
    </source>
</reference>
<proteinExistence type="predicted"/>
<name>A0A810PZP7_9FIRM</name>
<dbReference type="AlphaFoldDB" id="A0A810PZP7"/>
<accession>A0A810PZP7</accession>
<dbReference type="KEGG" id="vcop:MM50RIKEN_08570"/>
<dbReference type="InterPro" id="IPR025964">
    <property type="entry name" value="GGGtGRT"/>
</dbReference>
<dbReference type="Pfam" id="PF14057">
    <property type="entry name" value="GGGtGRT"/>
    <property type="match status" value="1"/>
</dbReference>
<organism evidence="1 2">
    <name type="scientific">Vescimonas coprocola</name>
    <dbReference type="NCBI Taxonomy" id="2714355"/>
    <lineage>
        <taxon>Bacteria</taxon>
        <taxon>Bacillati</taxon>
        <taxon>Bacillota</taxon>
        <taxon>Clostridia</taxon>
        <taxon>Eubacteriales</taxon>
        <taxon>Oscillospiraceae</taxon>
        <taxon>Vescimonas</taxon>
    </lineage>
</organism>
<evidence type="ECO:0008006" key="3">
    <source>
        <dbReference type="Google" id="ProtNLM"/>
    </source>
</evidence>
<evidence type="ECO:0000313" key="2">
    <source>
        <dbReference type="Proteomes" id="UP000681035"/>
    </source>
</evidence>
<evidence type="ECO:0000313" key="1">
    <source>
        <dbReference type="EMBL" id="BCK81094.1"/>
    </source>
</evidence>
<gene>
    <name evidence="1" type="ORF">MM50RIKEN_08570</name>
</gene>
<dbReference type="EMBL" id="AP023418">
    <property type="protein sequence ID" value="BCK81094.1"/>
    <property type="molecule type" value="Genomic_DNA"/>
</dbReference>
<dbReference type="Proteomes" id="UP000681035">
    <property type="component" value="Chromosome"/>
</dbReference>
<sequence length="55" mass="5605">MKNWACCTKKPCAAGTKPPTGGFDVEMMGFLGMGNNPMVGATVAVAVAVEESLKG</sequence>
<protein>
    <recommendedName>
        <fullName evidence="3">GGGtGRT protein</fullName>
    </recommendedName>
</protein>
<keyword evidence="2" id="KW-1185">Reference proteome</keyword>